<dbReference type="PANTHER" id="PTHR21363:SF0">
    <property type="entry name" value="PREPHENATE DEHYDROGENASE [NADP(+)]"/>
    <property type="match status" value="1"/>
</dbReference>
<evidence type="ECO:0000256" key="9">
    <source>
        <dbReference type="ARBA" id="ARBA00023141"/>
    </source>
</evidence>
<evidence type="ECO:0000313" key="13">
    <source>
        <dbReference type="EMBL" id="PRR74689.1"/>
    </source>
</evidence>
<dbReference type="GO" id="GO:0006571">
    <property type="term" value="P:tyrosine biosynthetic process"/>
    <property type="evidence" value="ECO:0007669"/>
    <property type="project" value="UniProtKB-UniPathway"/>
</dbReference>
<comment type="similarity">
    <text evidence="2">Belongs to the prephenate/arogenate dehydrogenase family.</text>
</comment>
<dbReference type="UniPathway" id="UPA00122">
    <property type="reaction ID" value="UER00961"/>
</dbReference>
<organism evidence="13 14">
    <name type="scientific">Neomoorella humiferrea</name>
    <dbReference type="NCBI Taxonomy" id="676965"/>
    <lineage>
        <taxon>Bacteria</taxon>
        <taxon>Bacillati</taxon>
        <taxon>Bacillota</taxon>
        <taxon>Clostridia</taxon>
        <taxon>Neomoorellales</taxon>
        <taxon>Neomoorellaceae</taxon>
        <taxon>Neomoorella</taxon>
    </lineage>
</organism>
<evidence type="ECO:0000256" key="6">
    <source>
        <dbReference type="ARBA" id="ARBA00022605"/>
    </source>
</evidence>
<dbReference type="InterPro" id="IPR045865">
    <property type="entry name" value="ACT-like_dom_sf"/>
</dbReference>
<dbReference type="InterPro" id="IPR036291">
    <property type="entry name" value="NAD(P)-bd_dom_sf"/>
</dbReference>
<dbReference type="SUPFAM" id="SSF48179">
    <property type="entry name" value="6-phosphogluconate dehydrogenase C-terminal domain-like"/>
    <property type="match status" value="1"/>
</dbReference>
<keyword evidence="6" id="KW-0028">Amino-acid biosynthesis</keyword>
<name>A0A2T0AVH1_9FIRM</name>
<sequence>MEQGLAYRLPPGSPPVARAAIIGLGLIGGSLGLALVQGGLAQEVVGYDRDGEAVQTAVRLGAVTRAAFSSEEAVAGAEIVFLAVPVGSLTKVAAAVAPFTAPGAIVTDTGSVKGDIVYAMENIFHSRAFYIGGHPMAGSEKAGIKAADRYLLENAVYVLTPTQNTDSGALSRLQGLLKALGARVITMDPEEHDLVVAGVSHLPHLLAVSLMQTAGELSREHPITLMLAAGGFRDTTRIAAGNPEMWRDIFLSNRQAILKVLQLWRRQVEALEGVIAREDAMELEAVLQHARHLRNQVPARQKGLLPTLHEIVVTVPDRPGVIGRMASALGGAGINIIDLEILRVREGEGGSIRLAFTTAEAAAGALEILQGMGINARIL</sequence>
<dbReference type="PROSITE" id="PS51671">
    <property type="entry name" value="ACT"/>
    <property type="match status" value="1"/>
</dbReference>
<keyword evidence="7" id="KW-0560">Oxidoreductase</keyword>
<dbReference type="GO" id="GO:0004665">
    <property type="term" value="F:prephenate dehydrogenase (NADP+) activity"/>
    <property type="evidence" value="ECO:0007669"/>
    <property type="project" value="InterPro"/>
</dbReference>
<feature type="domain" description="ACT" evidence="12">
    <location>
        <begin position="310"/>
        <end position="379"/>
    </location>
</feature>
<evidence type="ECO:0000256" key="7">
    <source>
        <dbReference type="ARBA" id="ARBA00023002"/>
    </source>
</evidence>
<keyword evidence="14" id="KW-1185">Reference proteome</keyword>
<dbReference type="Proteomes" id="UP000238415">
    <property type="component" value="Unassembled WGS sequence"/>
</dbReference>
<reference evidence="13 14" key="1">
    <citation type="submission" date="2018-03" db="EMBL/GenBank/DDBJ databases">
        <title>Genome sequence of Moorella humiferrea DSM 23265.</title>
        <authorList>
            <person name="Poehlein A."/>
            <person name="Daniel R."/>
        </authorList>
    </citation>
    <scope>NUCLEOTIDE SEQUENCE [LARGE SCALE GENOMIC DNA]</scope>
    <source>
        <strain evidence="13 14">DSM 23265</strain>
    </source>
</reference>
<dbReference type="FunFam" id="3.40.50.720:FF:000208">
    <property type="entry name" value="Prephenate dehydrogenase"/>
    <property type="match status" value="1"/>
</dbReference>
<keyword evidence="5" id="KW-0827">Tyrosine biosynthesis</keyword>
<dbReference type="Gene3D" id="3.30.70.260">
    <property type="match status" value="1"/>
</dbReference>
<evidence type="ECO:0000256" key="10">
    <source>
        <dbReference type="ARBA" id="ARBA00049260"/>
    </source>
</evidence>
<dbReference type="CDD" id="cd04909">
    <property type="entry name" value="ACT_PDH-BS"/>
    <property type="match status" value="1"/>
</dbReference>
<evidence type="ECO:0000256" key="3">
    <source>
        <dbReference type="ARBA" id="ARBA00012068"/>
    </source>
</evidence>
<dbReference type="PROSITE" id="PS51176">
    <property type="entry name" value="PDH_ADH"/>
    <property type="match status" value="1"/>
</dbReference>
<dbReference type="PANTHER" id="PTHR21363">
    <property type="entry name" value="PREPHENATE DEHYDROGENASE"/>
    <property type="match status" value="1"/>
</dbReference>
<evidence type="ECO:0000259" key="12">
    <source>
        <dbReference type="PROSITE" id="PS51671"/>
    </source>
</evidence>
<dbReference type="Gene3D" id="1.10.3660.10">
    <property type="entry name" value="6-phosphogluconate dehydrogenase C-terminal like domain"/>
    <property type="match status" value="1"/>
</dbReference>
<dbReference type="GO" id="GO:0008977">
    <property type="term" value="F:prephenate dehydrogenase (NAD+) activity"/>
    <property type="evidence" value="ECO:0007669"/>
    <property type="project" value="UniProtKB-EC"/>
</dbReference>
<dbReference type="Pfam" id="PF02153">
    <property type="entry name" value="PDH_N"/>
    <property type="match status" value="1"/>
</dbReference>
<evidence type="ECO:0000259" key="11">
    <source>
        <dbReference type="PROSITE" id="PS51176"/>
    </source>
</evidence>
<dbReference type="InterPro" id="IPR046826">
    <property type="entry name" value="PDH_N"/>
</dbReference>
<dbReference type="InterPro" id="IPR008927">
    <property type="entry name" value="6-PGluconate_DH-like_C_sf"/>
</dbReference>
<evidence type="ECO:0000313" key="14">
    <source>
        <dbReference type="Proteomes" id="UP000238415"/>
    </source>
</evidence>
<dbReference type="FunFam" id="1.10.3660.10:FF:000003">
    <property type="entry name" value="Prephenate dehydrogenase"/>
    <property type="match status" value="1"/>
</dbReference>
<dbReference type="EC" id="1.3.1.12" evidence="3"/>
<evidence type="ECO:0000256" key="2">
    <source>
        <dbReference type="ARBA" id="ARBA00007964"/>
    </source>
</evidence>
<dbReference type="AlphaFoldDB" id="A0A2T0AVH1"/>
<evidence type="ECO:0000256" key="8">
    <source>
        <dbReference type="ARBA" id="ARBA00023027"/>
    </source>
</evidence>
<evidence type="ECO:0000256" key="1">
    <source>
        <dbReference type="ARBA" id="ARBA00005067"/>
    </source>
</evidence>
<dbReference type="OrthoDB" id="9802008at2"/>
<dbReference type="Pfam" id="PF01842">
    <property type="entry name" value="ACT"/>
    <property type="match status" value="1"/>
</dbReference>
<comment type="catalytic activity">
    <reaction evidence="10">
        <text>prephenate + NAD(+) = 3-(4-hydroxyphenyl)pyruvate + CO2 + NADH</text>
        <dbReference type="Rhea" id="RHEA:13869"/>
        <dbReference type="ChEBI" id="CHEBI:16526"/>
        <dbReference type="ChEBI" id="CHEBI:29934"/>
        <dbReference type="ChEBI" id="CHEBI:36242"/>
        <dbReference type="ChEBI" id="CHEBI:57540"/>
        <dbReference type="ChEBI" id="CHEBI:57945"/>
        <dbReference type="EC" id="1.3.1.12"/>
    </reaction>
</comment>
<dbReference type="EMBL" id="PVXM01000007">
    <property type="protein sequence ID" value="PRR74689.1"/>
    <property type="molecule type" value="Genomic_DNA"/>
</dbReference>
<feature type="domain" description="Prephenate/arogenate dehydrogenase" evidence="11">
    <location>
        <begin position="17"/>
        <end position="305"/>
    </location>
</feature>
<dbReference type="InterPro" id="IPR050812">
    <property type="entry name" value="Preph/Arog_dehydrog"/>
</dbReference>
<protein>
    <recommendedName>
        <fullName evidence="4">Prephenate dehydrogenase</fullName>
        <ecNumber evidence="3">1.3.1.12</ecNumber>
    </recommendedName>
</protein>
<evidence type="ECO:0000256" key="5">
    <source>
        <dbReference type="ARBA" id="ARBA00022498"/>
    </source>
</evidence>
<dbReference type="GO" id="GO:0070403">
    <property type="term" value="F:NAD+ binding"/>
    <property type="evidence" value="ECO:0007669"/>
    <property type="project" value="InterPro"/>
</dbReference>
<dbReference type="RefSeq" id="WP_106004689.1">
    <property type="nucleotide sequence ID" value="NZ_CP136419.1"/>
</dbReference>
<dbReference type="InterPro" id="IPR003099">
    <property type="entry name" value="Prephen_DH"/>
</dbReference>
<dbReference type="InterPro" id="IPR046825">
    <property type="entry name" value="PDH_C"/>
</dbReference>
<dbReference type="Pfam" id="PF20463">
    <property type="entry name" value="PDH_C"/>
    <property type="match status" value="1"/>
</dbReference>
<dbReference type="SUPFAM" id="SSF51735">
    <property type="entry name" value="NAD(P)-binding Rossmann-fold domains"/>
    <property type="match status" value="1"/>
</dbReference>
<keyword evidence="9" id="KW-0057">Aromatic amino acid biosynthesis</keyword>
<accession>A0A2T0AVH1</accession>
<proteinExistence type="inferred from homology"/>
<gene>
    <name evidence="13" type="ORF">MOHU_06700</name>
</gene>
<comment type="caution">
    <text evidence="13">The sequence shown here is derived from an EMBL/GenBank/DDBJ whole genome shotgun (WGS) entry which is preliminary data.</text>
</comment>
<comment type="pathway">
    <text evidence="1">Amino-acid biosynthesis; L-tyrosine biosynthesis; (4-hydroxyphenyl)pyruvate from prephenate (NAD(+) route): step 1/1.</text>
</comment>
<dbReference type="SUPFAM" id="SSF55021">
    <property type="entry name" value="ACT-like"/>
    <property type="match status" value="1"/>
</dbReference>
<keyword evidence="8" id="KW-0520">NAD</keyword>
<dbReference type="Gene3D" id="3.40.50.720">
    <property type="entry name" value="NAD(P)-binding Rossmann-like Domain"/>
    <property type="match status" value="1"/>
</dbReference>
<evidence type="ECO:0000256" key="4">
    <source>
        <dbReference type="ARBA" id="ARBA00016891"/>
    </source>
</evidence>
<dbReference type="InterPro" id="IPR002912">
    <property type="entry name" value="ACT_dom"/>
</dbReference>